<feature type="domain" description="SLH" evidence="5">
    <location>
        <begin position="1063"/>
        <end position="1126"/>
    </location>
</feature>
<dbReference type="OrthoDB" id="9816455at2"/>
<dbReference type="InterPro" id="IPR001119">
    <property type="entry name" value="SLH_dom"/>
</dbReference>
<gene>
    <name evidence="6" type="ORF">DWV29_26985</name>
</gene>
<name>A0A413F712_9FIRM</name>
<dbReference type="PROSITE" id="PS51170">
    <property type="entry name" value="CW"/>
    <property type="match status" value="2"/>
</dbReference>
<organism evidence="6 7">
    <name type="scientific">Enterocloster asparagiformis</name>
    <dbReference type="NCBI Taxonomy" id="333367"/>
    <lineage>
        <taxon>Bacteria</taxon>
        <taxon>Bacillati</taxon>
        <taxon>Bacillota</taxon>
        <taxon>Clostridia</taxon>
        <taxon>Lachnospirales</taxon>
        <taxon>Lachnospiraceae</taxon>
        <taxon>Enterocloster</taxon>
    </lineage>
</organism>
<feature type="compositionally biased region" description="Basic and acidic residues" evidence="3">
    <location>
        <begin position="136"/>
        <end position="145"/>
    </location>
</feature>
<comment type="caution">
    <text evidence="6">The sequence shown here is derived from an EMBL/GenBank/DDBJ whole genome shotgun (WGS) entry which is preliminary data.</text>
</comment>
<dbReference type="InterPro" id="IPR026906">
    <property type="entry name" value="LRR_5"/>
</dbReference>
<evidence type="ECO:0000313" key="7">
    <source>
        <dbReference type="Proteomes" id="UP000283880"/>
    </source>
</evidence>
<feature type="repeat" description="Cell wall-binding" evidence="2">
    <location>
        <begin position="1231"/>
        <end position="1250"/>
    </location>
</feature>
<dbReference type="SUPFAM" id="SSF52058">
    <property type="entry name" value="L domain-like"/>
    <property type="match status" value="1"/>
</dbReference>
<dbReference type="Pfam" id="PF19127">
    <property type="entry name" value="Choline_bind_3"/>
    <property type="match status" value="1"/>
</dbReference>
<dbReference type="InterPro" id="IPR008964">
    <property type="entry name" value="Invasin/intimin_cell_adhesion"/>
</dbReference>
<feature type="repeat" description="Cell wall-binding" evidence="2">
    <location>
        <begin position="1210"/>
        <end position="1229"/>
    </location>
</feature>
<protein>
    <recommendedName>
        <fullName evidence="5">SLH domain-containing protein</fullName>
    </recommendedName>
</protein>
<reference evidence="6 7" key="1">
    <citation type="submission" date="2018-08" db="EMBL/GenBank/DDBJ databases">
        <title>A genome reference for cultivated species of the human gut microbiota.</title>
        <authorList>
            <person name="Zou Y."/>
            <person name="Xue W."/>
            <person name="Luo G."/>
        </authorList>
    </citation>
    <scope>NUCLEOTIDE SEQUENCE [LARGE SCALE GENOMIC DNA]</scope>
    <source>
        <strain evidence="6 7">AF04-15</strain>
    </source>
</reference>
<evidence type="ECO:0000256" key="4">
    <source>
        <dbReference type="SAM" id="SignalP"/>
    </source>
</evidence>
<sequence>MLRTRKRIGAALLAAGLVFSQLGATAYAVESPAGTGLCEHHTAHDAAVCGYVEAIPGRDCEHEHTPECYTDELICGMDEDAEQTATDSDAGHTHGQACYALDCSHERGEHTTDCGYIEAVPGTPCGYVCEVCAGEPDKDSGKEEPTISGNGLTAPEKTGTETGEPGDTGTITVTAFDGIPDAVKQQTVPAGTTLDGLTLPATLGASGYVVSDDTDPEPEAITITGVTWEPDSPWDDTAEQGGYLFTPVLPAGYTLADGVELPEIDVLIGGAVTLALQGGVLTVTFDRNGTGGTDEDNNEMKTAIETALSGDDKADVATIKLTGSAAEVTGYNWQYLIDLYNESSGWNSLTALDLSGMTNLTTVKNDTGMVKSQQTKLQTLTLPDSVTQIGDSAFNNCKNLKLTELPGGVTQIGDFAFRGCTGITLTELPDGVTQIGNSAFSSCTGITLTELPGGLEQIKPSAFRGCTGITLTELPGGLEQIEPSAFYGCMGITLTELPDGVTQIGGSAFAHCTGITLTELPGGVEQIGDFAFYGCTGLDKIIMEPTTAPTINDSTFENTSTGLTFYVPKGGTGYDSGGWENLNTVEYSPVTSISLPATLELRPNGSGTLTTTFIPSDATFKEVIWESSDTNIVAVDQDGNVTAVSNGTATITATSRQGRKTATCTVTVKDAPPVTIPVIGVTLNHSAYTLHTDKDPRSFQLIATVEPSNASNKAVSWQSSDTGIATVDASGNVTAVKEGTATITVATTDGSKTATCTVTVKTDSSGGGGNSGGGSSHYITTTPEPPKPNHPVLAVIELPVSVGNGTATGKPDDGRTAAAIAEAGKDAKAKTNGIAVQYDAKTSLTYDGFSIVIQRATLDRLIAAKVQYVILNTGVVDITFDLAALQEIQKQATGDITLTAVRETGLAGDALAAVGSRPAYRLTVNYTGADGKAATVQSFGAGRVTVGLAYKPAATEQTGGLYLVYSADGKGAEWLYQSSYDRNSGNVIGSVGHFSVYAVGHRPAPAFTDTVNHWAKADIDFVVSRGLLAGTDDATFTPDGTTTRGMFVVALGRLAGIDPAAYPSSRFNDVATTAYYAPYVEWAASKGIVSGTGDKTFSPDATITREQMAAIMQRYADKLGYTLPVAREAEIFADEGQITSGMKKAVQAIQQAGIMSGKGNNRFGPKDTATRAEAATVLRRFVEIVIDPAAGGWGQNDAGKWLYYENNKPMTGWKQIDGTWYYFDAAGLMQAGGWQEISGKWYYFYPDGAMAANTKIDGYEIDPDGARKE</sequence>
<evidence type="ECO:0000256" key="3">
    <source>
        <dbReference type="SAM" id="MobiDB-lite"/>
    </source>
</evidence>
<dbReference type="Gene3D" id="2.60.40.1080">
    <property type="match status" value="2"/>
</dbReference>
<accession>A0A413F712</accession>
<dbReference type="Pfam" id="PF00395">
    <property type="entry name" value="SLH"/>
    <property type="match status" value="3"/>
</dbReference>
<dbReference type="SMART" id="SM00635">
    <property type="entry name" value="BID_2"/>
    <property type="match status" value="2"/>
</dbReference>
<feature type="region of interest" description="Disordered" evidence="3">
    <location>
        <begin position="136"/>
        <end position="167"/>
    </location>
</feature>
<dbReference type="SUPFAM" id="SSF69360">
    <property type="entry name" value="Cell wall binding repeat"/>
    <property type="match status" value="1"/>
</dbReference>
<dbReference type="PANTHER" id="PTHR45661">
    <property type="entry name" value="SURFACE ANTIGEN"/>
    <property type="match status" value="1"/>
</dbReference>
<dbReference type="Proteomes" id="UP000283880">
    <property type="component" value="Unassembled WGS sequence"/>
</dbReference>
<dbReference type="Pfam" id="PF13306">
    <property type="entry name" value="LRR_5"/>
    <property type="match status" value="1"/>
</dbReference>
<feature type="domain" description="SLH" evidence="5">
    <location>
        <begin position="1002"/>
        <end position="1062"/>
    </location>
</feature>
<dbReference type="AlphaFoldDB" id="A0A413F712"/>
<feature type="signal peptide" evidence="4">
    <location>
        <begin position="1"/>
        <end position="26"/>
    </location>
</feature>
<dbReference type="SUPFAM" id="SSF49373">
    <property type="entry name" value="Invasin/intimin cell-adhesion fragments"/>
    <property type="match status" value="2"/>
</dbReference>
<dbReference type="Gene3D" id="3.80.10.10">
    <property type="entry name" value="Ribonuclease Inhibitor"/>
    <property type="match status" value="2"/>
</dbReference>
<feature type="domain" description="SLH" evidence="5">
    <location>
        <begin position="1129"/>
        <end position="1192"/>
    </location>
</feature>
<evidence type="ECO:0000259" key="5">
    <source>
        <dbReference type="PROSITE" id="PS51272"/>
    </source>
</evidence>
<dbReference type="Pfam" id="PF02368">
    <property type="entry name" value="Big_2"/>
    <property type="match status" value="2"/>
</dbReference>
<keyword evidence="4" id="KW-0732">Signal</keyword>
<keyword evidence="1" id="KW-0677">Repeat</keyword>
<feature type="chain" id="PRO_5039613105" description="SLH domain-containing protein" evidence="4">
    <location>
        <begin position="27"/>
        <end position="1269"/>
    </location>
</feature>
<proteinExistence type="predicted"/>
<dbReference type="EMBL" id="QSBM01000034">
    <property type="protein sequence ID" value="RGX21034.1"/>
    <property type="molecule type" value="Genomic_DNA"/>
</dbReference>
<dbReference type="PROSITE" id="PS51272">
    <property type="entry name" value="SLH"/>
    <property type="match status" value="3"/>
</dbReference>
<dbReference type="InterPro" id="IPR032675">
    <property type="entry name" value="LRR_dom_sf"/>
</dbReference>
<dbReference type="Gene3D" id="3.40.50.12480">
    <property type="match status" value="1"/>
</dbReference>
<dbReference type="InterPro" id="IPR053139">
    <property type="entry name" value="Surface_bspA-like"/>
</dbReference>
<dbReference type="Gene3D" id="2.10.270.10">
    <property type="entry name" value="Cholin Binding"/>
    <property type="match status" value="1"/>
</dbReference>
<dbReference type="InterPro" id="IPR003343">
    <property type="entry name" value="Big_2"/>
</dbReference>
<dbReference type="InterPro" id="IPR018337">
    <property type="entry name" value="Cell_wall/Cho-bd_repeat"/>
</dbReference>
<dbReference type="RefSeq" id="WP_117778305.1">
    <property type="nucleotide sequence ID" value="NZ_QSBM01000034.1"/>
</dbReference>
<evidence type="ECO:0000256" key="1">
    <source>
        <dbReference type="ARBA" id="ARBA00022737"/>
    </source>
</evidence>
<dbReference type="PANTHER" id="PTHR45661:SF3">
    <property type="entry name" value="IG-LIKE DOMAIN-CONTAINING PROTEIN"/>
    <property type="match status" value="1"/>
</dbReference>
<evidence type="ECO:0000313" key="6">
    <source>
        <dbReference type="EMBL" id="RGX21034.1"/>
    </source>
</evidence>
<evidence type="ECO:0000256" key="2">
    <source>
        <dbReference type="PROSITE-ProRule" id="PRU00591"/>
    </source>
</evidence>
<feature type="compositionally biased region" description="Low complexity" evidence="3">
    <location>
        <begin position="153"/>
        <end position="167"/>
    </location>
</feature>